<dbReference type="PROSITE" id="PS00041">
    <property type="entry name" value="HTH_ARAC_FAMILY_1"/>
    <property type="match status" value="1"/>
</dbReference>
<reference evidence="8" key="2">
    <citation type="journal article" date="2021" name="J Anim Sci Technol">
        <title>Complete genome sequence of Paenibacillus konkukensis sp. nov. SK3146 as a potential probiotic strain.</title>
        <authorList>
            <person name="Jung H.I."/>
            <person name="Park S."/>
            <person name="Niu K.M."/>
            <person name="Lee S.W."/>
            <person name="Kothari D."/>
            <person name="Yi K.J."/>
            <person name="Kim S.K."/>
        </authorList>
    </citation>
    <scope>NUCLEOTIDE SEQUENCE</scope>
    <source>
        <strain evidence="8">SK3146</strain>
    </source>
</reference>
<evidence type="ECO:0000259" key="6">
    <source>
        <dbReference type="PROSITE" id="PS01124"/>
    </source>
</evidence>
<dbReference type="SMART" id="SM00448">
    <property type="entry name" value="REC"/>
    <property type="match status" value="1"/>
</dbReference>
<dbReference type="PROSITE" id="PS01124">
    <property type="entry name" value="HTH_ARAC_FAMILY_2"/>
    <property type="match status" value="1"/>
</dbReference>
<organism evidence="8 9">
    <name type="scientific">Paenibacillus konkukensis</name>
    <dbReference type="NCBI Taxonomy" id="2020716"/>
    <lineage>
        <taxon>Bacteria</taxon>
        <taxon>Bacillati</taxon>
        <taxon>Bacillota</taxon>
        <taxon>Bacilli</taxon>
        <taxon>Bacillales</taxon>
        <taxon>Paenibacillaceae</taxon>
        <taxon>Paenibacillus</taxon>
    </lineage>
</organism>
<feature type="coiled-coil region" evidence="5">
    <location>
        <begin position="109"/>
        <end position="136"/>
    </location>
</feature>
<dbReference type="SMART" id="SM00342">
    <property type="entry name" value="HTH_ARAC"/>
    <property type="match status" value="1"/>
</dbReference>
<dbReference type="SUPFAM" id="SSF46689">
    <property type="entry name" value="Homeodomain-like"/>
    <property type="match status" value="1"/>
</dbReference>
<protein>
    <submittedName>
        <fullName evidence="8">Response regulatory protein</fullName>
    </submittedName>
</protein>
<evidence type="ECO:0000256" key="4">
    <source>
        <dbReference type="PROSITE-ProRule" id="PRU00169"/>
    </source>
</evidence>
<accession>A0ABY4RUE6</accession>
<evidence type="ECO:0000256" key="5">
    <source>
        <dbReference type="SAM" id="Coils"/>
    </source>
</evidence>
<dbReference type="InterPro" id="IPR020449">
    <property type="entry name" value="Tscrpt_reg_AraC-type_HTH"/>
</dbReference>
<evidence type="ECO:0000256" key="3">
    <source>
        <dbReference type="ARBA" id="ARBA00023163"/>
    </source>
</evidence>
<feature type="modified residue" description="4-aspartylphosphate" evidence="4">
    <location>
        <position position="55"/>
    </location>
</feature>
<reference evidence="8" key="1">
    <citation type="submission" date="2018-02" db="EMBL/GenBank/DDBJ databases">
        <authorList>
            <person name="Kim S.-K."/>
            <person name="Jung H.-I."/>
            <person name="Lee S.-W."/>
        </authorList>
    </citation>
    <scope>NUCLEOTIDE SEQUENCE</scope>
    <source>
        <strain evidence="8">SK3146</strain>
    </source>
</reference>
<dbReference type="PROSITE" id="PS50110">
    <property type="entry name" value="RESPONSE_REGULATORY"/>
    <property type="match status" value="1"/>
</dbReference>
<dbReference type="PANTHER" id="PTHR43280">
    <property type="entry name" value="ARAC-FAMILY TRANSCRIPTIONAL REGULATOR"/>
    <property type="match status" value="1"/>
</dbReference>
<keyword evidence="3" id="KW-0804">Transcription</keyword>
<evidence type="ECO:0000313" key="9">
    <source>
        <dbReference type="Proteomes" id="UP001057134"/>
    </source>
</evidence>
<keyword evidence="1" id="KW-0805">Transcription regulation</keyword>
<dbReference type="InterPro" id="IPR009057">
    <property type="entry name" value="Homeodomain-like_sf"/>
</dbReference>
<proteinExistence type="predicted"/>
<name>A0ABY4RUE6_9BACL</name>
<evidence type="ECO:0000313" key="8">
    <source>
        <dbReference type="EMBL" id="UQZ86142.1"/>
    </source>
</evidence>
<dbReference type="InterPro" id="IPR018060">
    <property type="entry name" value="HTH_AraC"/>
</dbReference>
<dbReference type="PANTHER" id="PTHR43280:SF28">
    <property type="entry name" value="HTH-TYPE TRANSCRIPTIONAL ACTIVATOR RHAS"/>
    <property type="match status" value="1"/>
</dbReference>
<keyword evidence="2" id="KW-0238">DNA-binding</keyword>
<evidence type="ECO:0000256" key="2">
    <source>
        <dbReference type="ARBA" id="ARBA00023125"/>
    </source>
</evidence>
<dbReference type="PRINTS" id="PR00032">
    <property type="entry name" value="HTHARAC"/>
</dbReference>
<dbReference type="RefSeq" id="WP_249861706.1">
    <property type="nucleotide sequence ID" value="NZ_CP027059.1"/>
</dbReference>
<dbReference type="InterPro" id="IPR001789">
    <property type="entry name" value="Sig_transdc_resp-reg_receiver"/>
</dbReference>
<dbReference type="InterPro" id="IPR011006">
    <property type="entry name" value="CheY-like_superfamily"/>
</dbReference>
<gene>
    <name evidence="8" type="ORF">SK3146_05434</name>
</gene>
<dbReference type="Gene3D" id="1.10.10.60">
    <property type="entry name" value="Homeodomain-like"/>
    <property type="match status" value="2"/>
</dbReference>
<keyword evidence="4" id="KW-0597">Phosphoprotein</keyword>
<dbReference type="Pfam" id="PF12833">
    <property type="entry name" value="HTH_18"/>
    <property type="match status" value="1"/>
</dbReference>
<evidence type="ECO:0000259" key="7">
    <source>
        <dbReference type="PROSITE" id="PS50110"/>
    </source>
</evidence>
<keyword evidence="5" id="KW-0175">Coiled coil</keyword>
<feature type="domain" description="Response regulatory" evidence="7">
    <location>
        <begin position="3"/>
        <end position="120"/>
    </location>
</feature>
<dbReference type="Pfam" id="PF00072">
    <property type="entry name" value="Response_reg"/>
    <property type="match status" value="1"/>
</dbReference>
<dbReference type="CDD" id="cd17536">
    <property type="entry name" value="REC_YesN-like"/>
    <property type="match status" value="1"/>
</dbReference>
<evidence type="ECO:0000256" key="1">
    <source>
        <dbReference type="ARBA" id="ARBA00023015"/>
    </source>
</evidence>
<dbReference type="EMBL" id="CP027059">
    <property type="protein sequence ID" value="UQZ86142.1"/>
    <property type="molecule type" value="Genomic_DNA"/>
</dbReference>
<keyword evidence="9" id="KW-1185">Reference proteome</keyword>
<dbReference type="SUPFAM" id="SSF52172">
    <property type="entry name" value="CheY-like"/>
    <property type="match status" value="1"/>
</dbReference>
<dbReference type="Proteomes" id="UP001057134">
    <property type="component" value="Chromosome"/>
</dbReference>
<dbReference type="Gene3D" id="3.40.50.2300">
    <property type="match status" value="1"/>
</dbReference>
<feature type="domain" description="HTH araC/xylS-type" evidence="6">
    <location>
        <begin position="380"/>
        <end position="478"/>
    </location>
</feature>
<sequence>MYRVAIVDDEPWVLKGIRNTFRWDDYGFEVAMETTDSQEAWEYIRQERPDAVVTDIRMPEISGMDLMRKSREEGIGSEFIIISGAADFHYAQESLRLGCFDYLLKPLQFEEADAVLKRLHEQLEAAQRQKDKDVMEALYKGEEARIEELLSARGFRRQGKPLQALWMESASEARLAEAEGWLEGTGHIAFRADPGRTVILLAGASCIHSALEARWLAADATGLFIGVSRPSPGDRGIAEAIEEARSALQSSFLFPEGGVFLFRKESLPELRKRVYELCSALQQPAGEHPIPQYESFPELFRKKKAGIKDVIYFWNQIVSALHKPFGESSMREELQFMDYEELTARFADFEELCAYLKQLALPAAEASGADANFAVNENFGQLLEYVDSHYMEELHLKELSHRFYINYTYCCDLFQKTTKSTFTDYMTRLRMKKAELLLRERSHSIYEVCEKVGYKDYAYFNKVFKKWYGLTPSNYRKLKATY</sequence>
<dbReference type="InterPro" id="IPR018062">
    <property type="entry name" value="HTH_AraC-typ_CS"/>
</dbReference>